<protein>
    <submittedName>
        <fullName evidence="3">Insulinase family protein</fullName>
    </submittedName>
</protein>
<dbReference type="GO" id="GO:0046872">
    <property type="term" value="F:metal ion binding"/>
    <property type="evidence" value="ECO:0007669"/>
    <property type="project" value="InterPro"/>
</dbReference>
<dbReference type="InterPro" id="IPR011765">
    <property type="entry name" value="Pept_M16_N"/>
</dbReference>
<organism evidence="3 4">
    <name type="scientific">Candidatus Faecenecus gallistercoris</name>
    <dbReference type="NCBI Taxonomy" id="2840793"/>
    <lineage>
        <taxon>Bacteria</taxon>
        <taxon>Bacillati</taxon>
        <taxon>Bacillota</taxon>
        <taxon>Bacillota incertae sedis</taxon>
        <taxon>Candidatus Faecenecus</taxon>
    </lineage>
</organism>
<dbReference type="InterPro" id="IPR050361">
    <property type="entry name" value="MPP/UQCRC_Complex"/>
</dbReference>
<dbReference type="Proteomes" id="UP000886725">
    <property type="component" value="Unassembled WGS sequence"/>
</dbReference>
<dbReference type="PANTHER" id="PTHR11851">
    <property type="entry name" value="METALLOPROTEASE"/>
    <property type="match status" value="1"/>
</dbReference>
<sequence>MKKVEFKGLDQSYYTETLENGLQIYVIPYENKNQYHVSLVTKFGSDDTSFIPEGEKEMTTVPNGIAHFLEHKMFETEKGEDPFTFFSKTGCDSNAYTSYTQTAYILSGTESFETNLDYLLTYVNNPYFTDENVEKEKGIIAEEIKMYDDDPERALMEKMRQATYQVDPYRISIGGRVEDIERITKEDLYKTYNTFYTPSNMALFVTGSMNPETVIEVCKKNKALMSRKKTKPITRKKVEEPKEVTQKYQKEEANINNAKFAYTIKTALPKEKDKFIYSASIGLCLDSLFGASSMFREEVRNEKLATGFTYYRDLTDDYLCICFLGESDHPDEFIKKVVDTFQKKEFTESDVNRIRKVWLSGEVMRMDSPRVVLRDMQDDWIEYDRVMPERCDTLRSISYEDARTNFENLSLEETATVILVPKK</sequence>
<gene>
    <name evidence="3" type="ORF">IAC85_02410</name>
</gene>
<evidence type="ECO:0000259" key="2">
    <source>
        <dbReference type="Pfam" id="PF05193"/>
    </source>
</evidence>
<feature type="domain" description="Peptidase M16 C-terminal" evidence="2">
    <location>
        <begin position="182"/>
        <end position="356"/>
    </location>
</feature>
<comment type="caution">
    <text evidence="3">The sequence shown here is derived from an EMBL/GenBank/DDBJ whole genome shotgun (WGS) entry which is preliminary data.</text>
</comment>
<dbReference type="EMBL" id="DVFU01000049">
    <property type="protein sequence ID" value="HIQ64571.1"/>
    <property type="molecule type" value="Genomic_DNA"/>
</dbReference>
<dbReference type="Gene3D" id="3.30.830.10">
    <property type="entry name" value="Metalloenzyme, LuxS/M16 peptidase-like"/>
    <property type="match status" value="2"/>
</dbReference>
<dbReference type="InterPro" id="IPR007863">
    <property type="entry name" value="Peptidase_M16_C"/>
</dbReference>
<feature type="domain" description="Peptidase M16 N-terminal" evidence="1">
    <location>
        <begin position="62"/>
        <end position="173"/>
    </location>
</feature>
<name>A0A9D0YYH7_9FIRM</name>
<dbReference type="Pfam" id="PF05193">
    <property type="entry name" value="Peptidase_M16_C"/>
    <property type="match status" value="1"/>
</dbReference>
<evidence type="ECO:0000259" key="1">
    <source>
        <dbReference type="Pfam" id="PF00675"/>
    </source>
</evidence>
<proteinExistence type="predicted"/>
<dbReference type="SUPFAM" id="SSF63411">
    <property type="entry name" value="LuxS/MPP-like metallohydrolase"/>
    <property type="match status" value="2"/>
</dbReference>
<reference evidence="3" key="2">
    <citation type="journal article" date="2021" name="PeerJ">
        <title>Extensive microbial diversity within the chicken gut microbiome revealed by metagenomics and culture.</title>
        <authorList>
            <person name="Gilroy R."/>
            <person name="Ravi A."/>
            <person name="Getino M."/>
            <person name="Pursley I."/>
            <person name="Horton D.L."/>
            <person name="Alikhan N.F."/>
            <person name="Baker D."/>
            <person name="Gharbi K."/>
            <person name="Hall N."/>
            <person name="Watson M."/>
            <person name="Adriaenssens E.M."/>
            <person name="Foster-Nyarko E."/>
            <person name="Jarju S."/>
            <person name="Secka A."/>
            <person name="Antonio M."/>
            <person name="Oren A."/>
            <person name="Chaudhuri R.R."/>
            <person name="La Ragione R."/>
            <person name="Hildebrand F."/>
            <person name="Pallen M.J."/>
        </authorList>
    </citation>
    <scope>NUCLEOTIDE SEQUENCE</scope>
    <source>
        <strain evidence="3">CHK165-10780</strain>
    </source>
</reference>
<dbReference type="PANTHER" id="PTHR11851:SF134">
    <property type="entry name" value="ZINC-DEPENDENT PROTEASE"/>
    <property type="match status" value="1"/>
</dbReference>
<evidence type="ECO:0000313" key="4">
    <source>
        <dbReference type="Proteomes" id="UP000886725"/>
    </source>
</evidence>
<evidence type="ECO:0000313" key="3">
    <source>
        <dbReference type="EMBL" id="HIQ64571.1"/>
    </source>
</evidence>
<dbReference type="AlphaFoldDB" id="A0A9D0YYH7"/>
<dbReference type="InterPro" id="IPR011249">
    <property type="entry name" value="Metalloenz_LuxS/M16"/>
</dbReference>
<reference evidence="3" key="1">
    <citation type="submission" date="2020-10" db="EMBL/GenBank/DDBJ databases">
        <authorList>
            <person name="Gilroy R."/>
        </authorList>
    </citation>
    <scope>NUCLEOTIDE SEQUENCE</scope>
    <source>
        <strain evidence="3">CHK165-10780</strain>
    </source>
</reference>
<dbReference type="Pfam" id="PF00675">
    <property type="entry name" value="Peptidase_M16"/>
    <property type="match status" value="1"/>
</dbReference>
<dbReference type="NCBIfam" id="NF047421">
    <property type="entry name" value="YfmH_fam"/>
    <property type="match status" value="1"/>
</dbReference>
<accession>A0A9D0YYH7</accession>